<organism evidence="3 4">
    <name type="scientific">Palleronia caenipelagi</name>
    <dbReference type="NCBI Taxonomy" id="2489174"/>
    <lineage>
        <taxon>Bacteria</taxon>
        <taxon>Pseudomonadati</taxon>
        <taxon>Pseudomonadota</taxon>
        <taxon>Alphaproteobacteria</taxon>
        <taxon>Rhodobacterales</taxon>
        <taxon>Roseobacteraceae</taxon>
        <taxon>Palleronia</taxon>
    </lineage>
</organism>
<feature type="signal peptide" evidence="2">
    <location>
        <begin position="1"/>
        <end position="24"/>
    </location>
</feature>
<dbReference type="AlphaFoldDB" id="A0A547Q2M7"/>
<dbReference type="EMBL" id="VFSV01000014">
    <property type="protein sequence ID" value="TRD20646.1"/>
    <property type="molecule type" value="Genomic_DNA"/>
</dbReference>
<dbReference type="SUPFAM" id="SSF56634">
    <property type="entry name" value="Heme-dependent catalase-like"/>
    <property type="match status" value="1"/>
</dbReference>
<dbReference type="GO" id="GO:0020037">
    <property type="term" value="F:heme binding"/>
    <property type="evidence" value="ECO:0007669"/>
    <property type="project" value="InterPro"/>
</dbReference>
<evidence type="ECO:0000313" key="3">
    <source>
        <dbReference type="EMBL" id="TRD20646.1"/>
    </source>
</evidence>
<dbReference type="InterPro" id="IPR020835">
    <property type="entry name" value="Catalase_sf"/>
</dbReference>
<feature type="region of interest" description="Disordered" evidence="1">
    <location>
        <begin position="345"/>
        <end position="372"/>
    </location>
</feature>
<sequence length="372" mass="41735">MKFTKTFPLLLSAAGAIGGSAALAEDMKLPSPEEQEVMAPNEDELIAGIQEVVLQRMRDTYPGDKTMKRDAHPKTHGLAEAKLVVEPHLPAEFRQGIFANGGEYDAVVRFSSSSQMVTPDVVQQPQGMAIKVLGVEGPKILEGFEDATTQDFVMINHPTFFVKDLDSYLTLFQAQVGEPEELKKWAEEHPDSVQTIGAMIAEESYNPAGIQYWSQTPYKFGDRVAKYTLRPQSGASNERPDVMLLTYQREYLVDTLKEGEVRYEFLIQLQKDVEKQPLENPMVEWMVEDTQPIRVATLIIPQQDISPEENLKVAEDMSFSVWHSLEEHRPLGAVNRARRPIYKAGAEQRREANGVEDMSEPTEVPNVNGEDG</sequence>
<comment type="caution">
    <text evidence="3">The sequence shown here is derived from an EMBL/GenBank/DDBJ whole genome shotgun (WGS) entry which is preliminary data.</text>
</comment>
<dbReference type="PANTHER" id="PTHR36195">
    <property type="entry name" value="DOMAIN PROTEIN, PUTATIVE (AFU_ORTHOLOGUE AFUA_5G01990)-RELATED-RELATED"/>
    <property type="match status" value="1"/>
</dbReference>
<dbReference type="PANTHER" id="PTHR36195:SF4">
    <property type="entry name" value="DOMAIN PROTEIN, PUTATIVE (AFU_ORTHOLOGUE AFUA_5G01990)-RELATED"/>
    <property type="match status" value="1"/>
</dbReference>
<proteinExistence type="predicted"/>
<name>A0A547Q2M7_9RHOB</name>
<dbReference type="OrthoDB" id="9765610at2"/>
<feature type="chain" id="PRO_5022077137" evidence="2">
    <location>
        <begin position="25"/>
        <end position="372"/>
    </location>
</feature>
<dbReference type="Gene3D" id="2.40.180.10">
    <property type="entry name" value="Catalase core domain"/>
    <property type="match status" value="1"/>
</dbReference>
<reference evidence="3 4" key="1">
    <citation type="submission" date="2019-06" db="EMBL/GenBank/DDBJ databases">
        <title>Paenimaribius caenipelagi gen. nov., sp. nov., isolated from a tidal flat.</title>
        <authorList>
            <person name="Yoon J.-H."/>
        </authorList>
    </citation>
    <scope>NUCLEOTIDE SEQUENCE [LARGE SCALE GENOMIC DNA]</scope>
    <source>
        <strain evidence="3 4">JBTF-M29</strain>
    </source>
</reference>
<protein>
    <submittedName>
        <fullName evidence="3">Catalase family protein</fullName>
    </submittedName>
</protein>
<keyword evidence="4" id="KW-1185">Reference proteome</keyword>
<evidence type="ECO:0000313" key="4">
    <source>
        <dbReference type="Proteomes" id="UP000318590"/>
    </source>
</evidence>
<evidence type="ECO:0000256" key="2">
    <source>
        <dbReference type="SAM" id="SignalP"/>
    </source>
</evidence>
<dbReference type="Proteomes" id="UP000318590">
    <property type="component" value="Unassembled WGS sequence"/>
</dbReference>
<dbReference type="RefSeq" id="WP_142834700.1">
    <property type="nucleotide sequence ID" value="NZ_VFSV01000014.1"/>
</dbReference>
<accession>A0A547Q2M7</accession>
<keyword evidence="2" id="KW-0732">Signal</keyword>
<evidence type="ECO:0000256" key="1">
    <source>
        <dbReference type="SAM" id="MobiDB-lite"/>
    </source>
</evidence>
<dbReference type="CDD" id="cd08152">
    <property type="entry name" value="y4iL_like"/>
    <property type="match status" value="1"/>
</dbReference>
<gene>
    <name evidence="3" type="ORF">FEV53_10135</name>
</gene>